<dbReference type="InterPro" id="IPR045249">
    <property type="entry name" value="HARBI1-like"/>
</dbReference>
<accession>A0AAV0XCQ9</accession>
<keyword evidence="6" id="KW-0378">Hydrolase</keyword>
<evidence type="ECO:0000256" key="6">
    <source>
        <dbReference type="ARBA" id="ARBA00022801"/>
    </source>
</evidence>
<dbReference type="Pfam" id="PF13359">
    <property type="entry name" value="DDE_Tnp_4"/>
    <property type="match status" value="1"/>
</dbReference>
<evidence type="ECO:0000256" key="2">
    <source>
        <dbReference type="ARBA" id="ARBA00004123"/>
    </source>
</evidence>
<comment type="caution">
    <text evidence="9">The sequence shown here is derived from an EMBL/GenBank/DDBJ whole genome shotgun (WGS) entry which is preliminary data.</text>
</comment>
<dbReference type="PANTHER" id="PTHR22930">
    <property type="match status" value="1"/>
</dbReference>
<organism evidence="9 10">
    <name type="scientific">Macrosiphum euphorbiae</name>
    <name type="common">potato aphid</name>
    <dbReference type="NCBI Taxonomy" id="13131"/>
    <lineage>
        <taxon>Eukaryota</taxon>
        <taxon>Metazoa</taxon>
        <taxon>Ecdysozoa</taxon>
        <taxon>Arthropoda</taxon>
        <taxon>Hexapoda</taxon>
        <taxon>Insecta</taxon>
        <taxon>Pterygota</taxon>
        <taxon>Neoptera</taxon>
        <taxon>Paraneoptera</taxon>
        <taxon>Hemiptera</taxon>
        <taxon>Sternorrhyncha</taxon>
        <taxon>Aphidomorpha</taxon>
        <taxon>Aphidoidea</taxon>
        <taxon>Aphididae</taxon>
        <taxon>Macrosiphini</taxon>
        <taxon>Macrosiphum</taxon>
    </lineage>
</organism>
<dbReference type="GO" id="GO:0004518">
    <property type="term" value="F:nuclease activity"/>
    <property type="evidence" value="ECO:0007669"/>
    <property type="project" value="UniProtKB-KW"/>
</dbReference>
<dbReference type="GO" id="GO:0016787">
    <property type="term" value="F:hydrolase activity"/>
    <property type="evidence" value="ECO:0007669"/>
    <property type="project" value="UniProtKB-KW"/>
</dbReference>
<keyword evidence="4" id="KW-0540">Nuclease</keyword>
<comment type="cofactor">
    <cofactor evidence="1">
        <name>a divalent metal cation</name>
        <dbReference type="ChEBI" id="CHEBI:60240"/>
    </cofactor>
</comment>
<protein>
    <recommendedName>
        <fullName evidence="8">DDE Tnp4 domain-containing protein</fullName>
    </recommendedName>
</protein>
<feature type="domain" description="DDE Tnp4" evidence="8">
    <location>
        <begin position="178"/>
        <end position="342"/>
    </location>
</feature>
<sequence>MSSEEDVVCALALLYAYKNHTKARKKKWWVRPSLQSRKVANGSKLLNELREDDELNFELRGSFHNFLRMSSSDFEYILCKIEPIIKKSDTFMRQAIPVQERLAVTLRFLATGDSYMSLSYLFKISKQSISEIVPEVCTAIIDVLKEFIKRPNTVEEWLDIANGFETRWNVPNCIGSWDGKHIALQSPMNSGTEYYNYKGFFSIVLMAASDSNYNVIWANVGSQGRISDGGVFDNMKFKNLMISGQLKLPDSRPLRGRSNPIPYVFIADDAFPISHNIMKPYSGHHEKGSKERICNYRFSRGRRVVENLFGILASVFRIFRKPMLVEPNKAEIITLACLHLHNYLRKSSSSKQSYWQTGTVDFENIDTGEITPGTWRSDQVGLNSFMGLDRVGRRQTIEAHKIREEFKEYFNSNEGRVPWQDLCA</sequence>
<dbReference type="GO" id="GO:0046872">
    <property type="term" value="F:metal ion binding"/>
    <property type="evidence" value="ECO:0007669"/>
    <property type="project" value="UniProtKB-KW"/>
</dbReference>
<evidence type="ECO:0000256" key="3">
    <source>
        <dbReference type="ARBA" id="ARBA00006958"/>
    </source>
</evidence>
<evidence type="ECO:0000313" key="9">
    <source>
        <dbReference type="EMBL" id="CAI6366115.1"/>
    </source>
</evidence>
<dbReference type="GO" id="GO:0005634">
    <property type="term" value="C:nucleus"/>
    <property type="evidence" value="ECO:0007669"/>
    <property type="project" value="UniProtKB-SubCell"/>
</dbReference>
<proteinExistence type="inferred from homology"/>
<comment type="subcellular location">
    <subcellularLocation>
        <location evidence="2">Nucleus</location>
    </subcellularLocation>
</comment>
<dbReference type="EMBL" id="CARXXK010000004">
    <property type="protein sequence ID" value="CAI6366115.1"/>
    <property type="molecule type" value="Genomic_DNA"/>
</dbReference>
<evidence type="ECO:0000256" key="7">
    <source>
        <dbReference type="ARBA" id="ARBA00023242"/>
    </source>
</evidence>
<dbReference type="PANTHER" id="PTHR22930:SF269">
    <property type="entry name" value="NUCLEASE HARBI1-LIKE PROTEIN"/>
    <property type="match status" value="1"/>
</dbReference>
<dbReference type="AlphaFoldDB" id="A0AAV0XCQ9"/>
<evidence type="ECO:0000256" key="4">
    <source>
        <dbReference type="ARBA" id="ARBA00022722"/>
    </source>
</evidence>
<evidence type="ECO:0000259" key="8">
    <source>
        <dbReference type="Pfam" id="PF13359"/>
    </source>
</evidence>
<keyword evidence="5" id="KW-0479">Metal-binding</keyword>
<evidence type="ECO:0000313" key="10">
    <source>
        <dbReference type="Proteomes" id="UP001160148"/>
    </source>
</evidence>
<keyword evidence="10" id="KW-1185">Reference proteome</keyword>
<name>A0AAV0XCQ9_9HEMI</name>
<reference evidence="9 10" key="1">
    <citation type="submission" date="2023-01" db="EMBL/GenBank/DDBJ databases">
        <authorList>
            <person name="Whitehead M."/>
        </authorList>
    </citation>
    <scope>NUCLEOTIDE SEQUENCE [LARGE SCALE GENOMIC DNA]</scope>
</reference>
<dbReference type="Proteomes" id="UP001160148">
    <property type="component" value="Unassembled WGS sequence"/>
</dbReference>
<evidence type="ECO:0000256" key="5">
    <source>
        <dbReference type="ARBA" id="ARBA00022723"/>
    </source>
</evidence>
<comment type="similarity">
    <text evidence="3">Belongs to the HARBI1 family.</text>
</comment>
<dbReference type="InterPro" id="IPR027806">
    <property type="entry name" value="HARBI1_dom"/>
</dbReference>
<evidence type="ECO:0000256" key="1">
    <source>
        <dbReference type="ARBA" id="ARBA00001968"/>
    </source>
</evidence>
<keyword evidence="7" id="KW-0539">Nucleus</keyword>
<gene>
    <name evidence="9" type="ORF">MEUPH1_LOCUS20738</name>
</gene>